<evidence type="ECO:0000256" key="4">
    <source>
        <dbReference type="ARBA" id="ARBA00035206"/>
    </source>
</evidence>
<dbReference type="InterPro" id="IPR041988">
    <property type="entry name" value="Ribosomal_uL24_KOW"/>
</dbReference>
<reference evidence="8" key="1">
    <citation type="journal article" date="2015" name="ISME J.">
        <title>Aquifer environment selects for microbial species cohorts in sediment and groundwater.</title>
        <authorList>
            <person name="Hug L.A."/>
            <person name="Thomas B.C."/>
            <person name="Brown C.T."/>
            <person name="Frischkorn K.R."/>
            <person name="Williams K.H."/>
            <person name="Tringe S.G."/>
            <person name="Banfield J.F."/>
        </authorList>
    </citation>
    <scope>NUCLEOTIDE SEQUENCE</scope>
</reference>
<dbReference type="NCBIfam" id="TIGR01079">
    <property type="entry name" value="rplX_bact"/>
    <property type="match status" value="1"/>
</dbReference>
<evidence type="ECO:0000256" key="3">
    <source>
        <dbReference type="ARBA" id="ARBA00023274"/>
    </source>
</evidence>
<dbReference type="Gene3D" id="2.30.30.30">
    <property type="match status" value="1"/>
</dbReference>
<dbReference type="SMART" id="SM00739">
    <property type="entry name" value="KOW"/>
    <property type="match status" value="1"/>
</dbReference>
<evidence type="ECO:0000256" key="5">
    <source>
        <dbReference type="HAMAP-Rule" id="MF_01326"/>
    </source>
</evidence>
<dbReference type="InterPro" id="IPR005825">
    <property type="entry name" value="Ribosomal_uL24_CS"/>
</dbReference>
<evidence type="ECO:0000256" key="2">
    <source>
        <dbReference type="ARBA" id="ARBA00022980"/>
    </source>
</evidence>
<dbReference type="InterPro" id="IPR008991">
    <property type="entry name" value="Translation_prot_SH3-like_sf"/>
</dbReference>
<keyword evidence="2 5" id="KW-0689">Ribosomal protein</keyword>
<dbReference type="InterPro" id="IPR005824">
    <property type="entry name" value="KOW"/>
</dbReference>
<dbReference type="InterPro" id="IPR003256">
    <property type="entry name" value="Ribosomal_uL24"/>
</dbReference>
<comment type="similarity">
    <text evidence="1 5 6">Belongs to the universal ribosomal protein uL24 family.</text>
</comment>
<dbReference type="AlphaFoldDB" id="A0A0H4T4L2"/>
<sequence>MGWNLSVRKGDQVKVIAGRDKGKAGRVLSVDEQKQTCTVEHVNLLKRHTRPNPAKQIKGGIVEREGVISVSNVMVICPSCGKTTRVRRHHLADGSKVRSCHRCGTTLEH</sequence>
<dbReference type="GO" id="GO:0019843">
    <property type="term" value="F:rRNA binding"/>
    <property type="evidence" value="ECO:0007669"/>
    <property type="project" value="UniProtKB-UniRule"/>
</dbReference>
<dbReference type="CDD" id="cd06089">
    <property type="entry name" value="KOW_RPL26"/>
    <property type="match status" value="1"/>
</dbReference>
<proteinExistence type="inferred from homology"/>
<comment type="subunit">
    <text evidence="5">Part of the 50S ribosomal subunit.</text>
</comment>
<dbReference type="InterPro" id="IPR014722">
    <property type="entry name" value="Rib_uL2_dom2"/>
</dbReference>
<gene>
    <name evidence="5 8" type="primary">rplX</name>
</gene>
<dbReference type="PANTHER" id="PTHR12903">
    <property type="entry name" value="MITOCHONDRIAL RIBOSOMAL PROTEIN L24"/>
    <property type="match status" value="1"/>
</dbReference>
<evidence type="ECO:0000256" key="1">
    <source>
        <dbReference type="ARBA" id="ARBA00010618"/>
    </source>
</evidence>
<dbReference type="Pfam" id="PF17136">
    <property type="entry name" value="ribosomal_L24"/>
    <property type="match status" value="1"/>
</dbReference>
<dbReference type="GO" id="GO:0005840">
    <property type="term" value="C:ribosome"/>
    <property type="evidence" value="ECO:0007669"/>
    <property type="project" value="UniProtKB-KW"/>
</dbReference>
<accession>A0A0H4T4L2</accession>
<dbReference type="InterPro" id="IPR057264">
    <property type="entry name" value="Ribosomal_uL24_C"/>
</dbReference>
<dbReference type="GO" id="GO:0006412">
    <property type="term" value="P:translation"/>
    <property type="evidence" value="ECO:0007669"/>
    <property type="project" value="UniProtKB-UniRule"/>
</dbReference>
<protein>
    <recommendedName>
        <fullName evidence="4 5">Large ribosomal subunit protein uL24</fullName>
    </recommendedName>
</protein>
<keyword evidence="3 5" id="KW-0687">Ribonucleoprotein</keyword>
<comment type="function">
    <text evidence="5">One of the proteins that surrounds the polypeptide exit tunnel on the outside of the subunit.</text>
</comment>
<evidence type="ECO:0000259" key="7">
    <source>
        <dbReference type="SMART" id="SM00739"/>
    </source>
</evidence>
<organism evidence="8">
    <name type="scientific">uncultured Acidobacteria bacterium Rifle_16ft_4_minimus_23617</name>
    <dbReference type="NCBI Taxonomy" id="1665082"/>
    <lineage>
        <taxon>Bacteria</taxon>
        <taxon>Pseudomonadati</taxon>
        <taxon>Acidobacteriota</taxon>
        <taxon>environmental samples</taxon>
    </lineage>
</organism>
<feature type="domain" description="KOW" evidence="7">
    <location>
        <begin position="6"/>
        <end position="33"/>
    </location>
</feature>
<dbReference type="Pfam" id="PF00467">
    <property type="entry name" value="KOW"/>
    <property type="match status" value="1"/>
</dbReference>
<dbReference type="GO" id="GO:0003735">
    <property type="term" value="F:structural constituent of ribosome"/>
    <property type="evidence" value="ECO:0007669"/>
    <property type="project" value="InterPro"/>
</dbReference>
<evidence type="ECO:0000313" key="8">
    <source>
        <dbReference type="EMBL" id="AKQ01680.1"/>
    </source>
</evidence>
<name>A0A0H4T4L2_9BACT</name>
<dbReference type="GO" id="GO:1990904">
    <property type="term" value="C:ribonucleoprotein complex"/>
    <property type="evidence" value="ECO:0007669"/>
    <property type="project" value="UniProtKB-KW"/>
</dbReference>
<dbReference type="HAMAP" id="MF_01326_B">
    <property type="entry name" value="Ribosomal_uL24_B"/>
    <property type="match status" value="1"/>
</dbReference>
<dbReference type="EMBL" id="KT006975">
    <property type="protein sequence ID" value="AKQ01680.1"/>
    <property type="molecule type" value="Genomic_DNA"/>
</dbReference>
<keyword evidence="5" id="KW-0694">RNA-binding</keyword>
<keyword evidence="5" id="KW-0699">rRNA-binding</keyword>
<dbReference type="PROSITE" id="PS01108">
    <property type="entry name" value="RIBOSOMAL_L24"/>
    <property type="match status" value="1"/>
</dbReference>
<dbReference type="SUPFAM" id="SSF50104">
    <property type="entry name" value="Translation proteins SH3-like domain"/>
    <property type="match status" value="1"/>
</dbReference>
<comment type="function">
    <text evidence="5">One of two assembly initiator proteins, it binds directly to the 5'-end of the 23S rRNA, where it nucleates assembly of the 50S subunit.</text>
</comment>
<evidence type="ECO:0000256" key="6">
    <source>
        <dbReference type="RuleBase" id="RU003477"/>
    </source>
</evidence>